<dbReference type="EMBL" id="JBJQND010000006">
    <property type="protein sequence ID" value="KAL3873728.1"/>
    <property type="molecule type" value="Genomic_DNA"/>
</dbReference>
<dbReference type="Proteomes" id="UP001634394">
    <property type="component" value="Unassembled WGS sequence"/>
</dbReference>
<reference evidence="1 2" key="1">
    <citation type="submission" date="2024-11" db="EMBL/GenBank/DDBJ databases">
        <title>Chromosome-level genome assembly of the freshwater bivalve Anodonta woodiana.</title>
        <authorList>
            <person name="Chen X."/>
        </authorList>
    </citation>
    <scope>NUCLEOTIDE SEQUENCE [LARGE SCALE GENOMIC DNA]</scope>
    <source>
        <strain evidence="1">MN2024</strain>
        <tissue evidence="1">Gills</tissue>
    </source>
</reference>
<name>A0ABD3WLT8_SINWO</name>
<accession>A0ABD3WLT8</accession>
<proteinExistence type="predicted"/>
<dbReference type="AlphaFoldDB" id="A0ABD3WLT8"/>
<evidence type="ECO:0000313" key="2">
    <source>
        <dbReference type="Proteomes" id="UP001634394"/>
    </source>
</evidence>
<organism evidence="1 2">
    <name type="scientific">Sinanodonta woodiana</name>
    <name type="common">Chinese pond mussel</name>
    <name type="synonym">Anodonta woodiana</name>
    <dbReference type="NCBI Taxonomy" id="1069815"/>
    <lineage>
        <taxon>Eukaryota</taxon>
        <taxon>Metazoa</taxon>
        <taxon>Spiralia</taxon>
        <taxon>Lophotrochozoa</taxon>
        <taxon>Mollusca</taxon>
        <taxon>Bivalvia</taxon>
        <taxon>Autobranchia</taxon>
        <taxon>Heteroconchia</taxon>
        <taxon>Palaeoheterodonta</taxon>
        <taxon>Unionida</taxon>
        <taxon>Unionoidea</taxon>
        <taxon>Unionidae</taxon>
        <taxon>Unioninae</taxon>
        <taxon>Sinanodonta</taxon>
    </lineage>
</organism>
<evidence type="ECO:0000313" key="1">
    <source>
        <dbReference type="EMBL" id="KAL3873728.1"/>
    </source>
</evidence>
<protein>
    <submittedName>
        <fullName evidence="1">Uncharacterized protein</fullName>
    </submittedName>
</protein>
<sequence length="61" mass="7414">MYVEDTLTKEKHVQELSDHLNFIDPNIQFTLEQEEIWQTIILDMCMHVNEDRSMKITTRYV</sequence>
<gene>
    <name evidence="1" type="ORF">ACJMK2_036817</name>
</gene>
<keyword evidence="2" id="KW-1185">Reference proteome</keyword>
<comment type="caution">
    <text evidence="1">The sequence shown here is derived from an EMBL/GenBank/DDBJ whole genome shotgun (WGS) entry which is preliminary data.</text>
</comment>